<feature type="compositionally biased region" description="Basic and acidic residues" evidence="1">
    <location>
        <begin position="558"/>
        <end position="581"/>
    </location>
</feature>
<feature type="region of interest" description="Disordered" evidence="1">
    <location>
        <begin position="442"/>
        <end position="522"/>
    </location>
</feature>
<feature type="region of interest" description="Disordered" evidence="1">
    <location>
        <begin position="1"/>
        <end position="231"/>
    </location>
</feature>
<evidence type="ECO:0000256" key="1">
    <source>
        <dbReference type="SAM" id="MobiDB-lite"/>
    </source>
</evidence>
<name>A0AA38VUE2_9PEZI</name>
<feature type="compositionally biased region" description="Low complexity" evidence="1">
    <location>
        <begin position="36"/>
        <end position="83"/>
    </location>
</feature>
<gene>
    <name evidence="2" type="ORF">NKR23_g5043</name>
</gene>
<dbReference type="EMBL" id="JANBVO010000013">
    <property type="protein sequence ID" value="KAJ9148308.1"/>
    <property type="molecule type" value="Genomic_DNA"/>
</dbReference>
<feature type="compositionally biased region" description="Low complexity" evidence="1">
    <location>
        <begin position="386"/>
        <end position="400"/>
    </location>
</feature>
<protein>
    <submittedName>
        <fullName evidence="2">Uncharacterized protein</fullName>
    </submittedName>
</protein>
<accession>A0AA38VUE2</accession>
<keyword evidence="3" id="KW-1185">Reference proteome</keyword>
<proteinExistence type="predicted"/>
<feature type="compositionally biased region" description="Polar residues" evidence="1">
    <location>
        <begin position="484"/>
        <end position="506"/>
    </location>
</feature>
<dbReference type="AlphaFoldDB" id="A0AA38VUE2"/>
<feature type="compositionally biased region" description="Low complexity" evidence="1">
    <location>
        <begin position="172"/>
        <end position="185"/>
    </location>
</feature>
<feature type="compositionally biased region" description="Low complexity" evidence="1">
    <location>
        <begin position="1"/>
        <end position="23"/>
    </location>
</feature>
<evidence type="ECO:0000313" key="3">
    <source>
        <dbReference type="Proteomes" id="UP001174694"/>
    </source>
</evidence>
<evidence type="ECO:0000313" key="2">
    <source>
        <dbReference type="EMBL" id="KAJ9148308.1"/>
    </source>
</evidence>
<comment type="caution">
    <text evidence="2">The sequence shown here is derived from an EMBL/GenBank/DDBJ whole genome shotgun (WGS) entry which is preliminary data.</text>
</comment>
<feature type="region of interest" description="Disordered" evidence="1">
    <location>
        <begin position="283"/>
        <end position="422"/>
    </location>
</feature>
<organism evidence="2 3">
    <name type="scientific">Pleurostoma richardsiae</name>
    <dbReference type="NCBI Taxonomy" id="41990"/>
    <lineage>
        <taxon>Eukaryota</taxon>
        <taxon>Fungi</taxon>
        <taxon>Dikarya</taxon>
        <taxon>Ascomycota</taxon>
        <taxon>Pezizomycotina</taxon>
        <taxon>Sordariomycetes</taxon>
        <taxon>Sordariomycetidae</taxon>
        <taxon>Calosphaeriales</taxon>
        <taxon>Pleurostomataceae</taxon>
        <taxon>Pleurostoma</taxon>
    </lineage>
</organism>
<reference evidence="2" key="1">
    <citation type="submission" date="2022-07" db="EMBL/GenBank/DDBJ databases">
        <title>Fungi with potential for degradation of polypropylene.</title>
        <authorList>
            <person name="Gostincar C."/>
        </authorList>
    </citation>
    <scope>NUCLEOTIDE SEQUENCE</scope>
    <source>
        <strain evidence="2">EXF-13308</strain>
    </source>
</reference>
<sequence>MSTDRSSSRPVPSPTRPSSSSAPKGPPRLPPPSPSTPSVTRPLKQASSSSSKPRRQSLPFSLPPLFFQPASNTSSTSVVPSTAEGKPIPLDDSTAAHRTSALRELNSTYPSPVSRHHSYAKSSGAQSSTYSQPVIVRTYSGPSPARTHSRSNSAAGHYRPPSARRPAPPYPATRSTAPTTSFFSPGSATAPKPVVRAPRHGGLLSMGAGNAKKKAPWPWGQQQDQRDEAKLPPLEAFSFKSFMADLQAQGGEDDISADLDRIAEICARSRYSLSNQYEVHVAPHGSGASFASSTPSGRRRGGGKSGSKNAQGGPTLQAVQSDDDENAGRSSHRKRRSGGGRRRSVAYGTLETIMSSSRSSEEDKSKKKPASEIAEDVRGRARKGSGSKSAGSSSKSPRASAADDKTAATPGPSQSRGLKIVARKKSTSFANAIIYADTARHQIPAGNPSHWGPTPVSLVSEPALPQTSNSHLEIRTAPDDATHPNYTHQSEPQSPHGSDGSDTLFAQASPVAEEPGIGAAGGGLLSGLSSWVPWRAASETATAAPRQLKTGAPSHAEGSLRDLLRTADDRLGKGKGVERAE</sequence>
<feature type="compositionally biased region" description="Polar residues" evidence="1">
    <location>
        <begin position="120"/>
        <end position="132"/>
    </location>
</feature>
<feature type="compositionally biased region" description="Pro residues" evidence="1">
    <location>
        <begin position="24"/>
        <end position="35"/>
    </location>
</feature>
<feature type="compositionally biased region" description="Polar residues" evidence="1">
    <location>
        <begin position="309"/>
        <end position="320"/>
    </location>
</feature>
<feature type="compositionally biased region" description="Basic residues" evidence="1">
    <location>
        <begin position="330"/>
        <end position="344"/>
    </location>
</feature>
<feature type="region of interest" description="Disordered" evidence="1">
    <location>
        <begin position="539"/>
        <end position="581"/>
    </location>
</feature>
<dbReference type="Proteomes" id="UP001174694">
    <property type="component" value="Unassembled WGS sequence"/>
</dbReference>
<feature type="compositionally biased region" description="Basic and acidic residues" evidence="1">
    <location>
        <begin position="472"/>
        <end position="482"/>
    </location>
</feature>